<organism evidence="2 3">
    <name type="scientific">Malus baccata</name>
    <name type="common">Siberian crab apple</name>
    <name type="synonym">Pyrus baccata</name>
    <dbReference type="NCBI Taxonomy" id="106549"/>
    <lineage>
        <taxon>Eukaryota</taxon>
        <taxon>Viridiplantae</taxon>
        <taxon>Streptophyta</taxon>
        <taxon>Embryophyta</taxon>
        <taxon>Tracheophyta</taxon>
        <taxon>Spermatophyta</taxon>
        <taxon>Magnoliopsida</taxon>
        <taxon>eudicotyledons</taxon>
        <taxon>Gunneridae</taxon>
        <taxon>Pentapetalae</taxon>
        <taxon>rosids</taxon>
        <taxon>fabids</taxon>
        <taxon>Rosales</taxon>
        <taxon>Rosaceae</taxon>
        <taxon>Amygdaloideae</taxon>
        <taxon>Maleae</taxon>
        <taxon>Malus</taxon>
    </lineage>
</organism>
<feature type="transmembrane region" description="Helical" evidence="1">
    <location>
        <begin position="173"/>
        <end position="196"/>
    </location>
</feature>
<proteinExistence type="predicted"/>
<dbReference type="AlphaFoldDB" id="A0A540MKZ2"/>
<evidence type="ECO:0000313" key="3">
    <source>
        <dbReference type="Proteomes" id="UP000315295"/>
    </source>
</evidence>
<dbReference type="PANTHER" id="PTHR11206">
    <property type="entry name" value="MULTIDRUG RESISTANCE PROTEIN"/>
    <property type="match status" value="1"/>
</dbReference>
<accession>A0A540MKZ2</accession>
<protein>
    <recommendedName>
        <fullName evidence="4">Protein DETOXIFICATION</fullName>
    </recommendedName>
</protein>
<keyword evidence="3" id="KW-1185">Reference proteome</keyword>
<keyword evidence="1" id="KW-0472">Membrane</keyword>
<sequence>MEKPLLDTAAGSAAELSSKHPMYEGETEDYAPVRSFDALWQTVKLWQIGGSAVITIMCMYGTNAVILLFSGHLGTVVLSAIFSLAVISTFTYGFMHEHQRVGRNVVRWIKCCNKVKHWISSSLELRQAVTKLAYILGVAIGGGWQGMVAYINLGSYYLFELPLGYVLCHVANLGVMGLRMICGITLQTILLLIILYKTNWNKEVEQATNSVRKWGGKYIKTVNGAEST</sequence>
<name>A0A540MKZ2_MALBA</name>
<feature type="transmembrane region" description="Helical" evidence="1">
    <location>
        <begin position="45"/>
        <end position="69"/>
    </location>
</feature>
<comment type="caution">
    <text evidence="2">The sequence shown here is derived from an EMBL/GenBank/DDBJ whole genome shotgun (WGS) entry which is preliminary data.</text>
</comment>
<dbReference type="STRING" id="106549.A0A540MKZ2"/>
<reference evidence="2 3" key="1">
    <citation type="journal article" date="2019" name="G3 (Bethesda)">
        <title>Sequencing of a Wild Apple (Malus baccata) Genome Unravels the Differences Between Cultivated and Wild Apple Species Regarding Disease Resistance and Cold Tolerance.</title>
        <authorList>
            <person name="Chen X."/>
        </authorList>
    </citation>
    <scope>NUCLEOTIDE SEQUENCE [LARGE SCALE GENOMIC DNA]</scope>
    <source>
        <strain evidence="3">cv. Shandingzi</strain>
        <tissue evidence="2">Leaves</tissue>
    </source>
</reference>
<feature type="transmembrane region" description="Helical" evidence="1">
    <location>
        <begin position="132"/>
        <end position="153"/>
    </location>
</feature>
<feature type="transmembrane region" description="Helical" evidence="1">
    <location>
        <begin position="75"/>
        <end position="95"/>
    </location>
</feature>
<keyword evidence="1" id="KW-1133">Transmembrane helix</keyword>
<evidence type="ECO:0000313" key="2">
    <source>
        <dbReference type="EMBL" id="TQD99465.1"/>
    </source>
</evidence>
<keyword evidence="1" id="KW-0812">Transmembrane</keyword>
<dbReference type="Proteomes" id="UP000315295">
    <property type="component" value="Unassembled WGS sequence"/>
</dbReference>
<evidence type="ECO:0008006" key="4">
    <source>
        <dbReference type="Google" id="ProtNLM"/>
    </source>
</evidence>
<gene>
    <name evidence="2" type="ORF">C1H46_014939</name>
</gene>
<evidence type="ECO:0000256" key="1">
    <source>
        <dbReference type="SAM" id="Phobius"/>
    </source>
</evidence>
<dbReference type="EMBL" id="VIEB01000235">
    <property type="protein sequence ID" value="TQD99465.1"/>
    <property type="molecule type" value="Genomic_DNA"/>
</dbReference>